<evidence type="ECO:0000313" key="12">
    <source>
        <dbReference type="Proteomes" id="UP001303601"/>
    </source>
</evidence>
<keyword evidence="4" id="KW-0548">Nucleotidyltransferase</keyword>
<reference evidence="11" key="1">
    <citation type="submission" date="2023-11" db="EMBL/GenBank/DDBJ databases">
        <title>Completed genome sequence of Mycoplasma equirhinis type strain M432/72.</title>
        <authorList>
            <person name="Spergser J."/>
        </authorList>
    </citation>
    <scope>NUCLEOTIDE SEQUENCE [LARGE SCALE GENOMIC DNA]</scope>
    <source>
        <strain evidence="11">M432/72</strain>
    </source>
</reference>
<dbReference type="InterPro" id="IPR027417">
    <property type="entry name" value="P-loop_NTPase"/>
</dbReference>
<keyword evidence="6" id="KW-0239">DNA-directed DNA polymerase</keyword>
<evidence type="ECO:0000256" key="2">
    <source>
        <dbReference type="ARBA" id="ARBA00017703"/>
    </source>
</evidence>
<dbReference type="InterPro" id="IPR010372">
    <property type="entry name" value="DNA_pol3_delta_N"/>
</dbReference>
<comment type="similarity">
    <text evidence="7">Belongs to the DNA polymerase HolA subunit family.</text>
</comment>
<keyword evidence="3" id="KW-0808">Transferase</keyword>
<dbReference type="SUPFAM" id="SSF48019">
    <property type="entry name" value="post-AAA+ oligomerization domain-like"/>
    <property type="match status" value="1"/>
</dbReference>
<dbReference type="Gene3D" id="1.10.8.60">
    <property type="match status" value="1"/>
</dbReference>
<keyword evidence="5" id="KW-0235">DNA replication</keyword>
<organism evidence="11 12">
    <name type="scientific">Metamycoplasma equirhinis</name>
    <dbReference type="NCBI Taxonomy" id="92402"/>
    <lineage>
        <taxon>Bacteria</taxon>
        <taxon>Bacillati</taxon>
        <taxon>Mycoplasmatota</taxon>
        <taxon>Mycoplasmoidales</taxon>
        <taxon>Metamycoplasmataceae</taxon>
        <taxon>Metamycoplasma</taxon>
    </lineage>
</organism>
<evidence type="ECO:0000256" key="7">
    <source>
        <dbReference type="ARBA" id="ARBA00034754"/>
    </source>
</evidence>
<protein>
    <recommendedName>
        <fullName evidence="2">DNA polymerase III subunit delta</fullName>
        <ecNumber evidence="1">2.7.7.7</ecNumber>
    </recommendedName>
</protein>
<dbReference type="EMBL" id="CP137845">
    <property type="protein sequence ID" value="WPB53739.1"/>
    <property type="molecule type" value="Genomic_DNA"/>
</dbReference>
<gene>
    <name evidence="11" type="ORF">R9B83_01980</name>
</gene>
<evidence type="ECO:0000256" key="3">
    <source>
        <dbReference type="ARBA" id="ARBA00022679"/>
    </source>
</evidence>
<dbReference type="NCBIfam" id="TIGR01128">
    <property type="entry name" value="holA"/>
    <property type="match status" value="1"/>
</dbReference>
<accession>A0ABZ0P9U2</accession>
<evidence type="ECO:0000259" key="9">
    <source>
        <dbReference type="Pfam" id="PF06144"/>
    </source>
</evidence>
<evidence type="ECO:0000256" key="6">
    <source>
        <dbReference type="ARBA" id="ARBA00022932"/>
    </source>
</evidence>
<dbReference type="GeneID" id="94493641"/>
<dbReference type="InterPro" id="IPR005790">
    <property type="entry name" value="DNA_polIII_delta"/>
</dbReference>
<evidence type="ECO:0000313" key="11">
    <source>
        <dbReference type="EMBL" id="WPB53739.1"/>
    </source>
</evidence>
<keyword evidence="12" id="KW-1185">Reference proteome</keyword>
<dbReference type="Proteomes" id="UP001303601">
    <property type="component" value="Chromosome"/>
</dbReference>
<dbReference type="PANTHER" id="PTHR34388:SF1">
    <property type="entry name" value="DNA POLYMERASE III SUBUNIT DELTA"/>
    <property type="match status" value="1"/>
</dbReference>
<dbReference type="Gene3D" id="1.20.272.10">
    <property type="match status" value="1"/>
</dbReference>
<feature type="domain" description="DNA polymerase III delta subunit-like C-terminal" evidence="10">
    <location>
        <begin position="203"/>
        <end position="320"/>
    </location>
</feature>
<name>A0ABZ0P9U2_9BACT</name>
<evidence type="ECO:0000259" key="10">
    <source>
        <dbReference type="Pfam" id="PF21694"/>
    </source>
</evidence>
<dbReference type="Gene3D" id="3.40.50.300">
    <property type="entry name" value="P-loop containing nucleotide triphosphate hydrolases"/>
    <property type="match status" value="1"/>
</dbReference>
<evidence type="ECO:0000256" key="4">
    <source>
        <dbReference type="ARBA" id="ARBA00022695"/>
    </source>
</evidence>
<dbReference type="RefSeq" id="WP_140031490.1">
    <property type="nucleotide sequence ID" value="NZ_CP137845.1"/>
</dbReference>
<dbReference type="Pfam" id="PF21694">
    <property type="entry name" value="DNA_pol3_delta_C"/>
    <property type="match status" value="1"/>
</dbReference>
<dbReference type="InterPro" id="IPR048466">
    <property type="entry name" value="DNA_pol3_delta-like_C"/>
</dbReference>
<sequence length="322" mass="37072">MYLIIGEDEYFIKTEIDNLIKEVKQKNKTNEIEIHRFFGQVNLEEVSDALYNIDIFCMPKIVIFENLELFNSKIKSNSKSSQNDFFDLVFSADSAVNIVLSQVTKKYDKNFLPSPLFKRIENVAKLIQTQSISEKKLYSFVKNFITTRGGEIDEFALLHFLAIMPNDLTFITNEICKLLLQNKHITLQMIEDNNFAMSNNIEFAFSDAILKNVPTETIIYKLNEQLNFGVSANQLLSQIASLLSYAKEIYLLRVANFSTEQIVANLNIHSFRVKLFIDFFNKVGNKKITALIDELAKIDLDIKNGFLDENLALQSFVLKLIK</sequence>
<dbReference type="Pfam" id="PF06144">
    <property type="entry name" value="DNA_pol3_delta"/>
    <property type="match status" value="1"/>
</dbReference>
<dbReference type="EC" id="2.7.7.7" evidence="1"/>
<dbReference type="SUPFAM" id="SSF52540">
    <property type="entry name" value="P-loop containing nucleoside triphosphate hydrolases"/>
    <property type="match status" value="1"/>
</dbReference>
<dbReference type="InterPro" id="IPR008921">
    <property type="entry name" value="DNA_pol3_clamp-load_cplx_C"/>
</dbReference>
<evidence type="ECO:0000256" key="5">
    <source>
        <dbReference type="ARBA" id="ARBA00022705"/>
    </source>
</evidence>
<comment type="catalytic activity">
    <reaction evidence="8">
        <text>DNA(n) + a 2'-deoxyribonucleoside 5'-triphosphate = DNA(n+1) + diphosphate</text>
        <dbReference type="Rhea" id="RHEA:22508"/>
        <dbReference type="Rhea" id="RHEA-COMP:17339"/>
        <dbReference type="Rhea" id="RHEA-COMP:17340"/>
        <dbReference type="ChEBI" id="CHEBI:33019"/>
        <dbReference type="ChEBI" id="CHEBI:61560"/>
        <dbReference type="ChEBI" id="CHEBI:173112"/>
        <dbReference type="EC" id="2.7.7.7"/>
    </reaction>
</comment>
<evidence type="ECO:0000256" key="1">
    <source>
        <dbReference type="ARBA" id="ARBA00012417"/>
    </source>
</evidence>
<feature type="domain" description="DNA polymerase III delta N-terminal" evidence="9">
    <location>
        <begin position="2"/>
        <end position="128"/>
    </location>
</feature>
<proteinExistence type="inferred from homology"/>
<evidence type="ECO:0000256" key="8">
    <source>
        <dbReference type="ARBA" id="ARBA00049244"/>
    </source>
</evidence>
<dbReference type="PANTHER" id="PTHR34388">
    <property type="entry name" value="DNA POLYMERASE III SUBUNIT DELTA"/>
    <property type="match status" value="1"/>
</dbReference>